<dbReference type="Proteomes" id="UP000652219">
    <property type="component" value="Unassembled WGS sequence"/>
</dbReference>
<evidence type="ECO:0000313" key="2">
    <source>
        <dbReference type="EMBL" id="KAF6796471.1"/>
    </source>
</evidence>
<comment type="caution">
    <text evidence="2">The sequence shown here is derived from an EMBL/GenBank/DDBJ whole genome shotgun (WGS) entry which is preliminary data.</text>
</comment>
<proteinExistence type="predicted"/>
<protein>
    <submittedName>
        <fullName evidence="2">Uncharacterized protein</fullName>
    </submittedName>
</protein>
<organism evidence="2 3">
    <name type="scientific">Colletotrichum sojae</name>
    <dbReference type="NCBI Taxonomy" id="2175907"/>
    <lineage>
        <taxon>Eukaryota</taxon>
        <taxon>Fungi</taxon>
        <taxon>Dikarya</taxon>
        <taxon>Ascomycota</taxon>
        <taxon>Pezizomycotina</taxon>
        <taxon>Sordariomycetes</taxon>
        <taxon>Hypocreomycetidae</taxon>
        <taxon>Glomerellales</taxon>
        <taxon>Glomerellaceae</taxon>
        <taxon>Colletotrichum</taxon>
        <taxon>Colletotrichum orchidearum species complex</taxon>
    </lineage>
</organism>
<dbReference type="AlphaFoldDB" id="A0A8H6ITT0"/>
<reference evidence="2 3" key="1">
    <citation type="journal article" date="2020" name="Phytopathology">
        <title>Genome Sequence Resources of Colletotrichum truncatum, C. plurivorum, C. musicola, and C. sojae: Four Species Pathogenic to Soybean (Glycine max).</title>
        <authorList>
            <person name="Rogerio F."/>
            <person name="Boufleur T.R."/>
            <person name="Ciampi-Guillardi M."/>
            <person name="Sukno S.A."/>
            <person name="Thon M.R."/>
            <person name="Massola Junior N.S."/>
            <person name="Baroncelli R."/>
        </authorList>
    </citation>
    <scope>NUCLEOTIDE SEQUENCE [LARGE SCALE GENOMIC DNA]</scope>
    <source>
        <strain evidence="2 3">LFN0009</strain>
    </source>
</reference>
<feature type="region of interest" description="Disordered" evidence="1">
    <location>
        <begin position="77"/>
        <end position="98"/>
    </location>
</feature>
<evidence type="ECO:0000313" key="3">
    <source>
        <dbReference type="Proteomes" id="UP000652219"/>
    </source>
</evidence>
<dbReference type="EMBL" id="WIGN01000368">
    <property type="protein sequence ID" value="KAF6796471.1"/>
    <property type="molecule type" value="Genomic_DNA"/>
</dbReference>
<accession>A0A8H6ITT0</accession>
<evidence type="ECO:0000256" key="1">
    <source>
        <dbReference type="SAM" id="MobiDB-lite"/>
    </source>
</evidence>
<keyword evidence="3" id="KW-1185">Reference proteome</keyword>
<name>A0A8H6ITT0_9PEZI</name>
<sequence>MANQMLRYGEIDADEAKGGGVVGVLLAARLRLVGCWPPFARRAASGRTPKRGARRWEFGARSTAVGRPLPCNKSFLTVKPPGLESDSGHSIPEHTNRQQLSVQGLGRYRFDSSLS</sequence>
<gene>
    <name evidence="2" type="ORF">CSOJ01_13162</name>
</gene>